<dbReference type="Gene3D" id="1.20.1530.10">
    <property type="entry name" value="Na+/H+ antiporter like domain"/>
    <property type="match status" value="1"/>
</dbReference>
<gene>
    <name evidence="9 10" type="primary">nhaA</name>
    <name evidence="11" type="ORF">CYJ21_001735</name>
    <name evidence="10" type="ORF">KHZ90_03580</name>
</gene>
<protein>
    <recommendedName>
        <fullName evidence="9">Na(+)/H(+) antiporter NhaA</fullName>
    </recommendedName>
    <alternativeName>
        <fullName evidence="9">Sodium/proton antiporter NhaA</fullName>
    </alternativeName>
</protein>
<evidence type="ECO:0000256" key="5">
    <source>
        <dbReference type="ARBA" id="ARBA00022989"/>
    </source>
</evidence>
<sequence>MERIFVFLRSPGAATSVLLGATVLALILANSPSSEQYFQIVNHHIGNLTILEWVNDALMAIFFLFVGLEVKRELVSGELNTNAKRVMPGIAALFGVLTPAFIYYLIAGFHSEYIHGWAIPTATDIAFSIGIISALGSRVPNSMKVFLTALAVIDDLIAIIVIAIFYASSIHMMYLGAAVVVVAALIYCNKQGYVRPLPYIILGFILWYCVLKSGLHATMAGVILAMTIPSKGKRGRKYVRPMQHWEHLLSNWVSFLIVPIFAFFNAGVDLRNVSVNDLTHPVVLGVALGLIIGKQIGIFGAVFAMVKCGLVPMPTEANWKHVYGTAIVCGIGFTMSIFVSILAFEPGHAQEMAKGGVILGSLISALFGYIFLRLVGANRKECHIGVYHNC</sequence>
<reference evidence="10" key="2">
    <citation type="submission" date="2021-02" db="EMBL/GenBank/DDBJ databases">
        <title>Infant gut strain persistence is associated with maternal origin, phylogeny, and functional potential including surface adhesion and iron acquisition.</title>
        <authorList>
            <person name="Lou Y.C."/>
        </authorList>
    </citation>
    <scope>NUCLEOTIDE SEQUENCE</scope>
    <source>
        <strain evidence="10">L3_108_031G1_dasL3_108_031G1_concoct_20</strain>
    </source>
</reference>
<keyword evidence="5 9" id="KW-1133">Transmembrane helix</keyword>
<keyword evidence="4 9" id="KW-0812">Transmembrane</keyword>
<dbReference type="InterPro" id="IPR004670">
    <property type="entry name" value="NhaA"/>
</dbReference>
<feature type="transmembrane region" description="Helical" evidence="9">
    <location>
        <begin position="113"/>
        <end position="135"/>
    </location>
</feature>
<feature type="transmembrane region" description="Helical" evidence="9">
    <location>
        <begin position="199"/>
        <end position="227"/>
    </location>
</feature>
<comment type="subcellular location">
    <subcellularLocation>
        <location evidence="1">Cell inner membrane</location>
        <topology evidence="1">Multi-pass membrane protein</topology>
    </subcellularLocation>
    <subcellularLocation>
        <location evidence="9">Cell membrane</location>
        <topology evidence="9">Multi-pass membrane protein</topology>
    </subcellularLocation>
</comment>
<dbReference type="AlphaFoldDB" id="A0A117J1P8"/>
<evidence type="ECO:0000313" key="13">
    <source>
        <dbReference type="Proteomes" id="UP000778864"/>
    </source>
</evidence>
<keyword evidence="2 9" id="KW-0050">Antiport</keyword>
<feature type="transmembrane region" description="Helical" evidence="9">
    <location>
        <begin position="248"/>
        <end position="266"/>
    </location>
</feature>
<dbReference type="GO" id="GO:0015385">
    <property type="term" value="F:sodium:proton antiporter activity"/>
    <property type="evidence" value="ECO:0007669"/>
    <property type="project" value="UniProtKB-UniRule"/>
</dbReference>
<dbReference type="HAMAP" id="MF_01844">
    <property type="entry name" value="NhaA"/>
    <property type="match status" value="1"/>
</dbReference>
<feature type="transmembrane region" description="Helical" evidence="9">
    <location>
        <begin position="286"/>
        <end position="310"/>
    </location>
</feature>
<keyword evidence="9" id="KW-0406">Ion transport</keyword>
<evidence type="ECO:0000256" key="1">
    <source>
        <dbReference type="ARBA" id="ARBA00004429"/>
    </source>
</evidence>
<dbReference type="Proteomes" id="UP000234197">
    <property type="component" value="Unassembled WGS sequence"/>
</dbReference>
<dbReference type="Pfam" id="PF06965">
    <property type="entry name" value="Na_H_antiport_1"/>
    <property type="match status" value="1"/>
</dbReference>
<dbReference type="Proteomes" id="UP000778864">
    <property type="component" value="Unassembled WGS sequence"/>
</dbReference>
<dbReference type="RefSeq" id="WP_024060197.1">
    <property type="nucleotide sequence ID" value="NZ_CACRUG010000010.1"/>
</dbReference>
<dbReference type="GO" id="GO:0006885">
    <property type="term" value="P:regulation of pH"/>
    <property type="evidence" value="ECO:0007669"/>
    <property type="project" value="UniProtKB-UniRule"/>
</dbReference>
<dbReference type="EMBL" id="PKMC02000004">
    <property type="protein sequence ID" value="MEO9177666.1"/>
    <property type="molecule type" value="Genomic_DNA"/>
</dbReference>
<dbReference type="GO" id="GO:0005886">
    <property type="term" value="C:plasma membrane"/>
    <property type="evidence" value="ECO:0007669"/>
    <property type="project" value="UniProtKB-SubCell"/>
</dbReference>
<evidence type="ECO:0000256" key="9">
    <source>
        <dbReference type="HAMAP-Rule" id="MF_01844"/>
    </source>
</evidence>
<feature type="transmembrane region" description="Helical" evidence="9">
    <location>
        <begin position="322"/>
        <end position="344"/>
    </location>
</feature>
<evidence type="ECO:0000256" key="8">
    <source>
        <dbReference type="ARBA" id="ARBA00023201"/>
    </source>
</evidence>
<feature type="transmembrane region" description="Helical" evidence="9">
    <location>
        <begin position="156"/>
        <end position="187"/>
    </location>
</feature>
<feature type="transmembrane region" description="Helical" evidence="9">
    <location>
        <begin position="12"/>
        <end position="30"/>
    </location>
</feature>
<keyword evidence="6 9" id="KW-0915">Sodium</keyword>
<evidence type="ECO:0000313" key="12">
    <source>
        <dbReference type="Proteomes" id="UP000234197"/>
    </source>
</evidence>
<comment type="catalytic activity">
    <reaction evidence="9">
        <text>Na(+)(in) + 2 H(+)(out) = Na(+)(out) + 2 H(+)(in)</text>
        <dbReference type="Rhea" id="RHEA:29251"/>
        <dbReference type="ChEBI" id="CHEBI:15378"/>
        <dbReference type="ChEBI" id="CHEBI:29101"/>
    </reaction>
</comment>
<dbReference type="NCBIfam" id="NF007112">
    <property type="entry name" value="PRK09561.1"/>
    <property type="match status" value="1"/>
</dbReference>
<organism evidence="10 13">
    <name type="scientific">Veillonella parvula</name>
    <name type="common">Staphylococcus parvulus</name>
    <dbReference type="NCBI Taxonomy" id="29466"/>
    <lineage>
        <taxon>Bacteria</taxon>
        <taxon>Bacillati</taxon>
        <taxon>Bacillota</taxon>
        <taxon>Negativicutes</taxon>
        <taxon>Veillonellales</taxon>
        <taxon>Veillonellaceae</taxon>
        <taxon>Veillonella</taxon>
    </lineage>
</organism>
<evidence type="ECO:0000313" key="10">
    <source>
        <dbReference type="EMBL" id="MBS4892847.1"/>
    </source>
</evidence>
<feature type="transmembrane region" description="Helical" evidence="9">
    <location>
        <begin position="356"/>
        <end position="375"/>
    </location>
</feature>
<proteinExistence type="inferred from homology"/>
<dbReference type="PANTHER" id="PTHR30341:SF0">
    <property type="entry name" value="NA(+)_H(+) ANTIPORTER NHAA"/>
    <property type="match status" value="1"/>
</dbReference>
<dbReference type="NCBIfam" id="TIGR00773">
    <property type="entry name" value="NhaA"/>
    <property type="match status" value="1"/>
</dbReference>
<dbReference type="InterPro" id="IPR023171">
    <property type="entry name" value="Na/H_antiporter_dom_sf"/>
</dbReference>
<comment type="similarity">
    <text evidence="9">Belongs to the NhaA Na(+)/H(+) (TC 2.A.33) antiporter family.</text>
</comment>
<feature type="transmembrane region" description="Helical" evidence="9">
    <location>
        <begin position="50"/>
        <end position="68"/>
    </location>
</feature>
<reference evidence="11" key="1">
    <citation type="submission" date="2017-12" db="EMBL/GenBank/DDBJ databases">
        <authorList>
            <person name="Thomas-White K."/>
            <person name="Wolfe A.J."/>
        </authorList>
    </citation>
    <scope>NUCLEOTIDE SEQUENCE</scope>
    <source>
        <strain evidence="11">UMB0138</strain>
    </source>
</reference>
<accession>A0A117J1P8</accession>
<evidence type="ECO:0000256" key="2">
    <source>
        <dbReference type="ARBA" id="ARBA00022449"/>
    </source>
</evidence>
<comment type="caution">
    <text evidence="10">The sequence shown here is derived from an EMBL/GenBank/DDBJ whole genome shotgun (WGS) entry which is preliminary data.</text>
</comment>
<comment type="function">
    <text evidence="9">Na(+)/H(+) antiporter that extrudes sodium in exchange for external protons.</text>
</comment>
<evidence type="ECO:0000256" key="7">
    <source>
        <dbReference type="ARBA" id="ARBA00023136"/>
    </source>
</evidence>
<dbReference type="NCBIfam" id="NF007111">
    <property type="entry name" value="PRK09560.1"/>
    <property type="match status" value="1"/>
</dbReference>
<evidence type="ECO:0000256" key="3">
    <source>
        <dbReference type="ARBA" id="ARBA00022475"/>
    </source>
</evidence>
<reference evidence="11" key="3">
    <citation type="submission" date="2024-04" db="EMBL/GenBank/DDBJ databases">
        <title>Na.</title>
        <authorList>
            <person name="Choi B."/>
        </authorList>
    </citation>
    <scope>NUCLEOTIDE SEQUENCE</scope>
    <source>
        <strain evidence="11">UMB0138</strain>
    </source>
</reference>
<keyword evidence="9" id="KW-0813">Transport</keyword>
<keyword evidence="3 9" id="KW-1003">Cell membrane</keyword>
<keyword evidence="12" id="KW-1185">Reference proteome</keyword>
<evidence type="ECO:0000256" key="4">
    <source>
        <dbReference type="ARBA" id="ARBA00022692"/>
    </source>
</evidence>
<dbReference type="EMBL" id="JAGZMU010000001">
    <property type="protein sequence ID" value="MBS4892847.1"/>
    <property type="molecule type" value="Genomic_DNA"/>
</dbReference>
<feature type="transmembrane region" description="Helical" evidence="9">
    <location>
        <begin position="89"/>
        <end position="107"/>
    </location>
</feature>
<evidence type="ECO:0000313" key="11">
    <source>
        <dbReference type="EMBL" id="MEO9177666.1"/>
    </source>
</evidence>
<keyword evidence="8 9" id="KW-0739">Sodium transport</keyword>
<evidence type="ECO:0000256" key="6">
    <source>
        <dbReference type="ARBA" id="ARBA00023053"/>
    </source>
</evidence>
<keyword evidence="7 9" id="KW-0472">Membrane</keyword>
<dbReference type="PANTHER" id="PTHR30341">
    <property type="entry name" value="SODIUM ION/PROTON ANTIPORTER NHAA-RELATED"/>
    <property type="match status" value="1"/>
</dbReference>
<name>A0A117J1P8_VEIPA</name>